<feature type="domain" description="UspA" evidence="2">
    <location>
        <begin position="4"/>
        <end position="137"/>
    </location>
</feature>
<dbReference type="OrthoDB" id="4867015at2"/>
<protein>
    <submittedName>
        <fullName evidence="3">Universal stress protein</fullName>
    </submittedName>
</protein>
<dbReference type="PANTHER" id="PTHR46268">
    <property type="entry name" value="STRESS RESPONSE PROTEIN NHAX"/>
    <property type="match status" value="1"/>
</dbReference>
<organism evidence="3 4">
    <name type="scientific">Streptomyces kaniharaensis</name>
    <dbReference type="NCBI Taxonomy" id="212423"/>
    <lineage>
        <taxon>Bacteria</taxon>
        <taxon>Bacillati</taxon>
        <taxon>Actinomycetota</taxon>
        <taxon>Actinomycetes</taxon>
        <taxon>Kitasatosporales</taxon>
        <taxon>Streptomycetaceae</taxon>
        <taxon>Streptomyces</taxon>
    </lineage>
</organism>
<name>A0A6N7L576_9ACTN</name>
<dbReference type="PRINTS" id="PR01438">
    <property type="entry name" value="UNVRSLSTRESS"/>
</dbReference>
<dbReference type="InterPro" id="IPR014729">
    <property type="entry name" value="Rossmann-like_a/b/a_fold"/>
</dbReference>
<dbReference type="SUPFAM" id="SSF52402">
    <property type="entry name" value="Adenine nucleotide alpha hydrolases-like"/>
    <property type="match status" value="2"/>
</dbReference>
<dbReference type="InterPro" id="IPR006015">
    <property type="entry name" value="Universal_stress_UspA"/>
</dbReference>
<proteinExistence type="inferred from homology"/>
<dbReference type="PANTHER" id="PTHR46268:SF6">
    <property type="entry name" value="UNIVERSAL STRESS PROTEIN UP12"/>
    <property type="match status" value="1"/>
</dbReference>
<comment type="similarity">
    <text evidence="1">Belongs to the universal stress protein A family.</text>
</comment>
<dbReference type="Pfam" id="PF00582">
    <property type="entry name" value="Usp"/>
    <property type="match status" value="2"/>
</dbReference>
<dbReference type="RefSeq" id="WP_153469067.1">
    <property type="nucleotide sequence ID" value="NZ_WBOF01000003.1"/>
</dbReference>
<reference evidence="3 4" key="1">
    <citation type="submission" date="2019-09" db="EMBL/GenBank/DDBJ databases">
        <title>Genome Sequences of Streptomyces kaniharaensis ATCC 21070.</title>
        <authorList>
            <person name="Zhu W."/>
            <person name="De Crecy-Lagard V."/>
            <person name="Richards N.G."/>
        </authorList>
    </citation>
    <scope>NUCLEOTIDE SEQUENCE [LARGE SCALE GENOMIC DNA]</scope>
    <source>
        <strain evidence="3 4">SF-557</strain>
    </source>
</reference>
<dbReference type="InterPro" id="IPR006016">
    <property type="entry name" value="UspA"/>
</dbReference>
<gene>
    <name evidence="3" type="ORF">F7Q99_34180</name>
</gene>
<sequence length="290" mass="30120">MTTRQVMVGLDGSPQSEAAAVWAAQEAQRLGSALCLLHVWPWLSGENVDRSNPGDLRPAALDALARVADRIRLAHPGLAVEVAVRPDDPVDGLIAEARGQEMLVLGSRGLGGFAGLLVGSVSLAVAARATVPTVLVRGKSPDHDFARGTGEIVVGIDSRQPGEAVLDFAFTEAERHGATLRAVHGWDPVPAWAFGGVVLPPVDLPAQKSTESALLSGHLAGPRARHPGVTVVEDIRLGGAARAVLDAAAGAELVVIGRRERRHHVGALLGPVAHAVLHHSTTPVAVIPHP</sequence>
<feature type="domain" description="UspA" evidence="2">
    <location>
        <begin position="152"/>
        <end position="288"/>
    </location>
</feature>
<keyword evidence="4" id="KW-1185">Reference proteome</keyword>
<evidence type="ECO:0000313" key="4">
    <source>
        <dbReference type="Proteomes" id="UP000450000"/>
    </source>
</evidence>
<dbReference type="Gene3D" id="3.40.50.620">
    <property type="entry name" value="HUPs"/>
    <property type="match status" value="2"/>
</dbReference>
<dbReference type="Proteomes" id="UP000450000">
    <property type="component" value="Unassembled WGS sequence"/>
</dbReference>
<evidence type="ECO:0000256" key="1">
    <source>
        <dbReference type="ARBA" id="ARBA00008791"/>
    </source>
</evidence>
<evidence type="ECO:0000313" key="3">
    <source>
        <dbReference type="EMBL" id="MQS17103.1"/>
    </source>
</evidence>
<evidence type="ECO:0000259" key="2">
    <source>
        <dbReference type="Pfam" id="PF00582"/>
    </source>
</evidence>
<accession>A0A6N7L576</accession>
<dbReference type="EMBL" id="WBOF01000003">
    <property type="protein sequence ID" value="MQS17103.1"/>
    <property type="molecule type" value="Genomic_DNA"/>
</dbReference>
<dbReference type="AlphaFoldDB" id="A0A6N7L576"/>
<comment type="caution">
    <text evidence="3">The sequence shown here is derived from an EMBL/GenBank/DDBJ whole genome shotgun (WGS) entry which is preliminary data.</text>
</comment>